<organism evidence="1 2">
    <name type="scientific">Meishania litoralis</name>
    <dbReference type="NCBI Taxonomy" id="3434685"/>
    <lineage>
        <taxon>Bacteria</taxon>
        <taxon>Pseudomonadati</taxon>
        <taxon>Bacteroidota</taxon>
        <taxon>Flavobacteriia</taxon>
        <taxon>Flavobacteriales</taxon>
        <taxon>Flavobacteriaceae</taxon>
        <taxon>Meishania</taxon>
    </lineage>
</organism>
<proteinExistence type="predicted"/>
<sequence length="507" mass="57665">MIDLSKISAHSNKTEIITSLAVFMLVLSGCREPEKKSVRPNILFIAVDDLRAEIGAYGKDYVVSPNMDAIASEGSLFLNHYVQVPTCGASRHALLTGYRPWKPIHLSNQALEKELSDKPEDSIPETFIHRFKQEGYQTIGIGKISHSADGYVYGYEESPSQKRELPHSWSELLFDAGKWKTGWNAFFAYADGENRQSLKKQVKPYEAGEVDDEGYPDGLTADLAVSKLRELKDPDQPFFMGVGFFKPHLPFNAPKKYWDLYDRNKIPLSENPNIPENINLKSLHESGEFNQYTLGEEKASLSKSVSDSYARKLRHAYLASISYTDAQIGKLMRELKSTGLDKNTIIVIWGDHGWHLGDQRVWGKHSLFENALRSTLIIKSPFLEHRNKTVETIIESVDIYPTLLELANITSMQKTDGKSFLNSMEGKESEENEVAYSYFKDGISMRTKNYRLTKYNRQDEPTLELYDYEIDPWETKNIAADSIKLVEKLLPLLEKGDTGINQNTPRK</sequence>
<evidence type="ECO:0000313" key="1">
    <source>
        <dbReference type="EMBL" id="MFH6602139.1"/>
    </source>
</evidence>
<dbReference type="EMBL" id="JBHFPV010000001">
    <property type="protein sequence ID" value="MFH6602139.1"/>
    <property type="molecule type" value="Genomic_DNA"/>
</dbReference>
<gene>
    <name evidence="1" type="ORF">ACEZ3G_01525</name>
</gene>
<name>A0ACC7LG49_9FLAO</name>
<dbReference type="Proteomes" id="UP001595191">
    <property type="component" value="Unassembled WGS sequence"/>
</dbReference>
<protein>
    <submittedName>
        <fullName evidence="1">Sulfatase</fullName>
    </submittedName>
</protein>
<evidence type="ECO:0000313" key="2">
    <source>
        <dbReference type="Proteomes" id="UP001595191"/>
    </source>
</evidence>
<accession>A0ACC7LG49</accession>
<reference evidence="1" key="1">
    <citation type="submission" date="2024-09" db="EMBL/GenBank/DDBJ databases">
        <authorList>
            <person name="Liu J."/>
        </authorList>
    </citation>
    <scope>NUCLEOTIDE SEQUENCE</scope>
    <source>
        <strain evidence="1">NBU2967</strain>
    </source>
</reference>
<comment type="caution">
    <text evidence="1">The sequence shown here is derived from an EMBL/GenBank/DDBJ whole genome shotgun (WGS) entry which is preliminary data.</text>
</comment>
<keyword evidence="2" id="KW-1185">Reference proteome</keyword>